<protein>
    <recommendedName>
        <fullName evidence="4 13">Outer-membrane lipoprotein LolB</fullName>
    </recommendedName>
</protein>
<evidence type="ECO:0000256" key="9">
    <source>
        <dbReference type="ARBA" id="ARBA00023139"/>
    </source>
</evidence>
<evidence type="ECO:0000256" key="14">
    <source>
        <dbReference type="SAM" id="SignalP"/>
    </source>
</evidence>
<evidence type="ECO:0000256" key="4">
    <source>
        <dbReference type="ARBA" id="ARBA00016202"/>
    </source>
</evidence>
<evidence type="ECO:0000256" key="1">
    <source>
        <dbReference type="ARBA" id="ARBA00004459"/>
    </source>
</evidence>
<dbReference type="Gene3D" id="2.50.20.10">
    <property type="entry name" value="Lipoprotein localisation LolA/LolB/LppX"/>
    <property type="match status" value="1"/>
</dbReference>
<comment type="function">
    <text evidence="13">Plays a critical role in the incorporation of lipoproteins in the outer membrane after they are released by the LolA protein.</text>
</comment>
<keyword evidence="11 13" id="KW-0998">Cell outer membrane</keyword>
<dbReference type="GO" id="GO:0015031">
    <property type="term" value="P:protein transport"/>
    <property type="evidence" value="ECO:0007669"/>
    <property type="project" value="UniProtKB-KW"/>
</dbReference>
<dbReference type="SUPFAM" id="SSF89392">
    <property type="entry name" value="Prokaryotic lipoproteins and lipoprotein localization factors"/>
    <property type="match status" value="1"/>
</dbReference>
<evidence type="ECO:0000256" key="11">
    <source>
        <dbReference type="ARBA" id="ARBA00023237"/>
    </source>
</evidence>
<dbReference type="NCBIfam" id="TIGR00548">
    <property type="entry name" value="lolB"/>
    <property type="match status" value="1"/>
</dbReference>
<keyword evidence="16" id="KW-1185">Reference proteome</keyword>
<keyword evidence="12 15" id="KW-0449">Lipoprotein</keyword>
<accession>A0A8D5G2G9</accession>
<keyword evidence="9" id="KW-0564">Palmitate</keyword>
<evidence type="ECO:0000313" key="15">
    <source>
        <dbReference type="EMBL" id="BCM24465.1"/>
    </source>
</evidence>
<keyword evidence="10 13" id="KW-0143">Chaperone</keyword>
<comment type="similarity">
    <text evidence="2 13">Belongs to the LolB family.</text>
</comment>
<dbReference type="InterPro" id="IPR004565">
    <property type="entry name" value="OM_lipoprot_LolB"/>
</dbReference>
<dbReference type="KEGG" id="mpau:ZMTM_07240"/>
<keyword evidence="5 13" id="KW-0813">Transport</keyword>
<dbReference type="GO" id="GO:0009279">
    <property type="term" value="C:cell outer membrane"/>
    <property type="evidence" value="ECO:0007669"/>
    <property type="project" value="UniProtKB-SubCell"/>
</dbReference>
<evidence type="ECO:0000256" key="10">
    <source>
        <dbReference type="ARBA" id="ARBA00023186"/>
    </source>
</evidence>
<proteinExistence type="inferred from homology"/>
<organism evidence="15 16">
    <name type="scientific">Methyloradius palustris</name>
    <dbReference type="NCBI Taxonomy" id="2778876"/>
    <lineage>
        <taxon>Bacteria</taxon>
        <taxon>Pseudomonadati</taxon>
        <taxon>Pseudomonadota</taxon>
        <taxon>Betaproteobacteria</taxon>
        <taxon>Nitrosomonadales</taxon>
        <taxon>Methylophilaceae</taxon>
        <taxon>Methyloradius</taxon>
    </lineage>
</organism>
<comment type="subunit">
    <text evidence="3 13">Monomer.</text>
</comment>
<evidence type="ECO:0000256" key="6">
    <source>
        <dbReference type="ARBA" id="ARBA00022729"/>
    </source>
</evidence>
<dbReference type="HAMAP" id="MF_00233">
    <property type="entry name" value="LolB"/>
    <property type="match status" value="1"/>
</dbReference>
<dbReference type="GO" id="GO:0044874">
    <property type="term" value="P:lipoprotein localization to outer membrane"/>
    <property type="evidence" value="ECO:0007669"/>
    <property type="project" value="UniProtKB-UniRule"/>
</dbReference>
<comment type="subcellular location">
    <subcellularLocation>
        <location evidence="1">Cell outer membrane</location>
        <topology evidence="1">Lipid-anchor</topology>
    </subcellularLocation>
</comment>
<dbReference type="EMBL" id="AP024110">
    <property type="protein sequence ID" value="BCM24465.1"/>
    <property type="molecule type" value="Genomic_DNA"/>
</dbReference>
<keyword evidence="7 13" id="KW-0653">Protein transport</keyword>
<evidence type="ECO:0000256" key="12">
    <source>
        <dbReference type="ARBA" id="ARBA00023288"/>
    </source>
</evidence>
<evidence type="ECO:0000256" key="2">
    <source>
        <dbReference type="ARBA" id="ARBA00009696"/>
    </source>
</evidence>
<dbReference type="InterPro" id="IPR029046">
    <property type="entry name" value="LolA/LolB/LppX"/>
</dbReference>
<name>A0A8D5G2G9_9PROT</name>
<keyword evidence="8 13" id="KW-0472">Membrane</keyword>
<feature type="chain" id="PRO_5034073967" description="Outer-membrane lipoprotein LolB" evidence="14">
    <location>
        <begin position="22"/>
        <end position="227"/>
    </location>
</feature>
<evidence type="ECO:0000256" key="3">
    <source>
        <dbReference type="ARBA" id="ARBA00011245"/>
    </source>
</evidence>
<dbReference type="CDD" id="cd16326">
    <property type="entry name" value="LolB"/>
    <property type="match status" value="1"/>
</dbReference>
<dbReference type="Pfam" id="PF03550">
    <property type="entry name" value="LolB"/>
    <property type="match status" value="1"/>
</dbReference>
<evidence type="ECO:0000256" key="13">
    <source>
        <dbReference type="HAMAP-Rule" id="MF_00233"/>
    </source>
</evidence>
<dbReference type="AlphaFoldDB" id="A0A8D5G2G9"/>
<evidence type="ECO:0000256" key="8">
    <source>
        <dbReference type="ARBA" id="ARBA00023136"/>
    </source>
</evidence>
<keyword evidence="6 14" id="KW-0732">Signal</keyword>
<sequence>MNISTHWLRHAALTLVLTALAGCATMQPAANVQSSSTAEVNQQHLKSIASINHFGIQGRIGVQTDNRGFSGSTRWSHAPDSDSMAIFSPLGSQVATIDASSDDGVILVADGKTYKADDTETLTQQTLGWRLPMQGLPDWVLGRPSANNLDSTSEWDASGRLTKLSQDGWNIEYSDYVAASGFQLPRKITLRSIDGYNALASQKASPKIVLKLVVERWDVIAEPLPIK</sequence>
<dbReference type="RefSeq" id="WP_221764994.1">
    <property type="nucleotide sequence ID" value="NZ_AP024110.1"/>
</dbReference>
<reference evidence="15" key="1">
    <citation type="journal article" date="2021" name="Arch. Microbiol.">
        <title>Methyloradius palustris gen. nov., sp. nov., a methanol-oxidizing bacterium isolated from snow.</title>
        <authorList>
            <person name="Miyadera T."/>
            <person name="Kojima H."/>
            <person name="Fukui M."/>
        </authorList>
    </citation>
    <scope>NUCLEOTIDE SEQUENCE</scope>
    <source>
        <strain evidence="15">Zm11</strain>
    </source>
</reference>
<dbReference type="Proteomes" id="UP000826722">
    <property type="component" value="Chromosome"/>
</dbReference>
<feature type="signal peptide" evidence="14">
    <location>
        <begin position="1"/>
        <end position="21"/>
    </location>
</feature>
<evidence type="ECO:0000313" key="16">
    <source>
        <dbReference type="Proteomes" id="UP000826722"/>
    </source>
</evidence>
<gene>
    <name evidence="13 15" type="primary">lolB</name>
    <name evidence="15" type="ORF">ZMTM_07240</name>
</gene>
<evidence type="ECO:0000256" key="7">
    <source>
        <dbReference type="ARBA" id="ARBA00022927"/>
    </source>
</evidence>
<evidence type="ECO:0000256" key="5">
    <source>
        <dbReference type="ARBA" id="ARBA00022448"/>
    </source>
</evidence>